<dbReference type="AlphaFoldDB" id="A0A9W4K401"/>
<dbReference type="EMBL" id="CAJVRC010000843">
    <property type="protein sequence ID" value="CAG8889741.1"/>
    <property type="molecule type" value="Genomic_DNA"/>
</dbReference>
<evidence type="ECO:0000313" key="2">
    <source>
        <dbReference type="Proteomes" id="UP001154252"/>
    </source>
</evidence>
<dbReference type="OrthoDB" id="3650366at2759"/>
<evidence type="ECO:0008006" key="3">
    <source>
        <dbReference type="Google" id="ProtNLM"/>
    </source>
</evidence>
<comment type="caution">
    <text evidence="1">The sequence shown here is derived from an EMBL/GenBank/DDBJ whole genome shotgun (WGS) entry which is preliminary data.</text>
</comment>
<accession>A0A9W4K401</accession>
<dbReference type="InterPro" id="IPR027417">
    <property type="entry name" value="P-loop_NTPase"/>
</dbReference>
<gene>
    <name evidence="1" type="ORF">PEGY_LOCUS1942</name>
</gene>
<reference evidence="1" key="1">
    <citation type="submission" date="2021-07" db="EMBL/GenBank/DDBJ databases">
        <authorList>
            <person name="Branca A.L. A."/>
        </authorList>
    </citation>
    <scope>NUCLEOTIDE SEQUENCE</scope>
</reference>
<organism evidence="1 2">
    <name type="scientific">Penicillium egyptiacum</name>
    <dbReference type="NCBI Taxonomy" id="1303716"/>
    <lineage>
        <taxon>Eukaryota</taxon>
        <taxon>Fungi</taxon>
        <taxon>Dikarya</taxon>
        <taxon>Ascomycota</taxon>
        <taxon>Pezizomycotina</taxon>
        <taxon>Eurotiomycetes</taxon>
        <taxon>Eurotiomycetidae</taxon>
        <taxon>Eurotiales</taxon>
        <taxon>Aspergillaceae</taxon>
        <taxon>Penicillium</taxon>
    </lineage>
</organism>
<dbReference type="Proteomes" id="UP001154252">
    <property type="component" value="Unassembled WGS sequence"/>
</dbReference>
<evidence type="ECO:0000313" key="1">
    <source>
        <dbReference type="EMBL" id="CAG8889741.1"/>
    </source>
</evidence>
<dbReference type="Gene3D" id="3.40.50.300">
    <property type="entry name" value="P-loop containing nucleotide triphosphate hydrolases"/>
    <property type="match status" value="1"/>
</dbReference>
<name>A0A9W4K401_9EURO</name>
<sequence>MAITAPGNNDQPHRVLLVSVPRTASNLLLKILNIRSQPNVLTNPKCGYFFYDAFMSASKDGRIDKPLDQWPAEAKSETKAIMQECFDKLEDYSTRARAENKIMFAKEHAFWFQNPYFFTNRDAETPENMKEFRVSIPERYGSSQTFSANNKTIMPDEYLRTWHLAFIIRHPALAWPSMYRAMQKLSKAGFIDDDGMRGASVTNMSMEWTRKLFDWCLEQPDESVTPLVIDANDVIHNPGAVVKFCEKAGLDAASMQFEWNDSEKRSENWATANVDPGNPEELALHKTAASIMLSTLEESTGVVKDKAPASVDIDAEVAKWRVEFGDEAAEMLEKATRDSMPDYEYLKANRVTV</sequence>
<dbReference type="SUPFAM" id="SSF52540">
    <property type="entry name" value="P-loop containing nucleoside triphosphate hydrolases"/>
    <property type="match status" value="1"/>
</dbReference>
<dbReference type="InterPro" id="IPR053226">
    <property type="entry name" value="Pyrrolopyrazine_biosynth_F"/>
</dbReference>
<proteinExistence type="predicted"/>
<keyword evidence="2" id="KW-1185">Reference proteome</keyword>
<dbReference type="PANTHER" id="PTHR48419">
    <property type="entry name" value="SULFOTRANSFERASE DOMAIN-CONTAINING PROTEIN"/>
    <property type="match status" value="1"/>
</dbReference>
<protein>
    <recommendedName>
        <fullName evidence="3">Sulfotransferase family protein</fullName>
    </recommendedName>
</protein>
<dbReference type="PANTHER" id="PTHR48419:SF1">
    <property type="entry name" value="SULFOTRANSFERASE DOMAIN-CONTAINING PROTEIN"/>
    <property type="match status" value="1"/>
</dbReference>